<dbReference type="Pfam" id="PF01501">
    <property type="entry name" value="Glyco_transf_8"/>
    <property type="match status" value="1"/>
</dbReference>
<dbReference type="PANTHER" id="PTHR11183">
    <property type="entry name" value="GLYCOGENIN SUBFAMILY MEMBER"/>
    <property type="match status" value="1"/>
</dbReference>
<dbReference type="Pfam" id="PF06002">
    <property type="entry name" value="CST-I"/>
    <property type="match status" value="1"/>
</dbReference>
<dbReference type="InterPro" id="IPR050587">
    <property type="entry name" value="GNT1/Glycosyltrans_8"/>
</dbReference>
<organism evidence="1 2">
    <name type="scientific">Friedmanniella luteola</name>
    <dbReference type="NCBI Taxonomy" id="546871"/>
    <lineage>
        <taxon>Bacteria</taxon>
        <taxon>Bacillati</taxon>
        <taxon>Actinomycetota</taxon>
        <taxon>Actinomycetes</taxon>
        <taxon>Propionibacteriales</taxon>
        <taxon>Nocardioidaceae</taxon>
        <taxon>Friedmanniella</taxon>
    </lineage>
</organism>
<proteinExistence type="predicted"/>
<dbReference type="EMBL" id="LT629749">
    <property type="protein sequence ID" value="SDS71692.1"/>
    <property type="molecule type" value="Genomic_DNA"/>
</dbReference>
<dbReference type="GO" id="GO:0016757">
    <property type="term" value="F:glycosyltransferase activity"/>
    <property type="evidence" value="ECO:0007669"/>
    <property type="project" value="UniProtKB-KW"/>
</dbReference>
<dbReference type="Proteomes" id="UP000199092">
    <property type="component" value="Chromosome I"/>
</dbReference>
<dbReference type="SUPFAM" id="SSF53448">
    <property type="entry name" value="Nucleotide-diphospho-sugar transferases"/>
    <property type="match status" value="1"/>
</dbReference>
<dbReference type="CDD" id="cd02537">
    <property type="entry name" value="GT8_Glycogenin"/>
    <property type="match status" value="1"/>
</dbReference>
<dbReference type="Gene3D" id="3.90.1480.10">
    <property type="entry name" value="Alpha-2,3-sialyltransferase"/>
    <property type="match status" value="1"/>
</dbReference>
<keyword evidence="1" id="KW-0328">Glycosyltransferase</keyword>
<reference evidence="1 2" key="1">
    <citation type="submission" date="2016-10" db="EMBL/GenBank/DDBJ databases">
        <authorList>
            <person name="de Groot N.N."/>
        </authorList>
    </citation>
    <scope>NUCLEOTIDE SEQUENCE [LARGE SCALE GENOMIC DNA]</scope>
    <source>
        <strain evidence="1 2">DSM 21741</strain>
    </source>
</reference>
<accession>A0A1H1UGR0</accession>
<dbReference type="STRING" id="546871.SAMN04488543_2251"/>
<dbReference type="AlphaFoldDB" id="A0A1H1UGR0"/>
<dbReference type="Gene3D" id="1.25.40.10">
    <property type="entry name" value="Tetratricopeptide repeat domain"/>
    <property type="match status" value="1"/>
</dbReference>
<dbReference type="InterPro" id="IPR036715">
    <property type="entry name" value="A-2_3-sialylTrfase_sf"/>
</dbReference>
<sequence>MPPMRTASLTEQPGEREIASFAPLVHRPLVIAGNGPSAAVPPQHRLPADPVVFRMNWFFLESHYHFGSHVDAWFFSVPNQTLEETLAQEIRSGRYTVDRLLSPMQLPSGRDGDGWGNQLLDVDVVQQDHWAVVARHPRLARRFMSRPGLPTTGLQALGFALAVGFREVYLSGIDLYESAEARYGYTVTDQVAAALTAKDITPGYESAHSIDTDLAFLQACLTEFPDARVHNLSESVNLSVYLGTAPEQVEGPDLAAGSTAHLGEPKDRVVATLAGAPGADPVVVTAPRDRRLWQEVDGRRCAYVTVVSGNYHHGARALAGSLRRVSDVPLLALATADADRVALAASDIHVIDVPEIRNPNTSQRFQQRFQHTYTKLNVFRLDFLDRLVYLDSDTVVRKNIDELFAGHGFAAAPDSGFDRASSREFNSGVLALEPSHAQFCRMLDALAATPSRDGGDQGFLNSFLDTWEALPVEYNTTKRVFAHHPALYTDADVKVLHYVGNKPWDPLRDPAHDRYAELDRDWLDCLEAWELRELVTDLRAVASAQAREDAGLQVSGGSSLSPFRQAQKLNAKRRFAQAEEVLRDAWRTKEATPAELRELARALRAQGRHSEAVATLRTAARLAPESMAVTRELQAARARAVVQTLRRLNAKVVGRG</sequence>
<evidence type="ECO:0000313" key="1">
    <source>
        <dbReference type="EMBL" id="SDS71692.1"/>
    </source>
</evidence>
<dbReference type="InterPro" id="IPR011990">
    <property type="entry name" value="TPR-like_helical_dom_sf"/>
</dbReference>
<dbReference type="InterPro" id="IPR002495">
    <property type="entry name" value="Glyco_trans_8"/>
</dbReference>
<gene>
    <name evidence="1" type="ORF">SAMN04488543_2251</name>
</gene>
<dbReference type="Gene3D" id="3.90.550.10">
    <property type="entry name" value="Spore Coat Polysaccharide Biosynthesis Protein SpsA, Chain A"/>
    <property type="match status" value="1"/>
</dbReference>
<keyword evidence="2" id="KW-1185">Reference proteome</keyword>
<keyword evidence="1" id="KW-0808">Transferase</keyword>
<protein>
    <submittedName>
        <fullName evidence="1">Alpha-2,3-sialyltransferase (CST-I)</fullName>
    </submittedName>
</protein>
<dbReference type="OrthoDB" id="5672604at2"/>
<dbReference type="SUPFAM" id="SSF102414">
    <property type="entry name" value="Alpha-2,3/8-sialyltransferase CstII"/>
    <property type="match status" value="1"/>
</dbReference>
<dbReference type="InterPro" id="IPR029044">
    <property type="entry name" value="Nucleotide-diphossugar_trans"/>
</dbReference>
<dbReference type="InterPro" id="IPR009251">
    <property type="entry name" value="A-2_3-sialyltransferase"/>
</dbReference>
<evidence type="ECO:0000313" key="2">
    <source>
        <dbReference type="Proteomes" id="UP000199092"/>
    </source>
</evidence>
<dbReference type="SUPFAM" id="SSF48452">
    <property type="entry name" value="TPR-like"/>
    <property type="match status" value="1"/>
</dbReference>
<name>A0A1H1UGR0_9ACTN</name>